<evidence type="ECO:0000256" key="4">
    <source>
        <dbReference type="ARBA" id="ARBA00022833"/>
    </source>
</evidence>
<evidence type="ECO:0000256" key="5">
    <source>
        <dbReference type="PROSITE-ProRule" id="PRU00333"/>
    </source>
</evidence>
<dbReference type="InterPro" id="IPR051486">
    <property type="entry name" value="Hcy_S-methyltransferase"/>
</dbReference>
<dbReference type="InterPro" id="IPR036589">
    <property type="entry name" value="HCY_dom_sf"/>
</dbReference>
<dbReference type="AlphaFoldDB" id="A0AAD5LUZ0"/>
<dbReference type="PANTHER" id="PTHR46015">
    <property type="entry name" value="ZGC:172121"/>
    <property type="match status" value="1"/>
</dbReference>
<evidence type="ECO:0000259" key="6">
    <source>
        <dbReference type="PROSITE" id="PS50970"/>
    </source>
</evidence>
<comment type="caution">
    <text evidence="7">The sequence shown here is derived from an EMBL/GenBank/DDBJ whole genome shotgun (WGS) entry which is preliminary data.</text>
</comment>
<dbReference type="GO" id="GO:0009086">
    <property type="term" value="P:methionine biosynthetic process"/>
    <property type="evidence" value="ECO:0007669"/>
    <property type="project" value="TreeGrafter"/>
</dbReference>
<dbReference type="GO" id="GO:0033528">
    <property type="term" value="P:S-methylmethionine cycle"/>
    <property type="evidence" value="ECO:0007669"/>
    <property type="project" value="TreeGrafter"/>
</dbReference>
<dbReference type="Pfam" id="PF02574">
    <property type="entry name" value="S-methyl_trans"/>
    <property type="match status" value="1"/>
</dbReference>
<dbReference type="InterPro" id="IPR003726">
    <property type="entry name" value="HCY_dom"/>
</dbReference>
<name>A0AAD5LUZ0_PYTIN</name>
<feature type="binding site" evidence="5">
    <location>
        <position position="319"/>
    </location>
    <ligand>
        <name>Zn(2+)</name>
        <dbReference type="ChEBI" id="CHEBI:29105"/>
    </ligand>
</feature>
<protein>
    <recommendedName>
        <fullName evidence="6">Hcy-binding domain-containing protein</fullName>
    </recommendedName>
</protein>
<feature type="binding site" evidence="5">
    <location>
        <position position="239"/>
    </location>
    <ligand>
        <name>Zn(2+)</name>
        <dbReference type="ChEBI" id="CHEBI:29105"/>
    </ligand>
</feature>
<dbReference type="Proteomes" id="UP001209570">
    <property type="component" value="Unassembled WGS sequence"/>
</dbReference>
<accession>A0AAD5LUZ0</accession>
<keyword evidence="1 5" id="KW-0489">Methyltransferase</keyword>
<dbReference type="PROSITE" id="PS50970">
    <property type="entry name" value="HCY"/>
    <property type="match status" value="1"/>
</dbReference>
<keyword evidence="2 5" id="KW-0808">Transferase</keyword>
<dbReference type="EMBL" id="JAKCXM010000534">
    <property type="protein sequence ID" value="KAJ0393075.1"/>
    <property type="molecule type" value="Genomic_DNA"/>
</dbReference>
<sequence length="342" mass="36901">MVSAFPMLLLDGAQATELEKDERVDLGASTLWSAALLLDQHAALASDVVVDMHRRYVLAGADVVTTISYQASLLGFRDEGHAHSEQEMERFYERSVALAVQGRDAAWKELAGDADKPSRRKPLIAASIGCYGAALADGSEYRGDYGLSKQELIAWHRHRFAFFATHAAVDFLLCETIPCLVEVDALLALAREHPSVRLMLAVACRDGASLNNGDAIAGLSALLKRVEDPSQVLAVGVNCTAPQHVESLLQALDTPPETPKLAYPNSGEHWDGVNKRWLSLSLSAAHAQDQDHDQPAGASWAAYVPAWWSAGARVFGGCCRTSPDDIAAIAASCREQLRLSES</sequence>
<dbReference type="GO" id="GO:0032259">
    <property type="term" value="P:methylation"/>
    <property type="evidence" value="ECO:0007669"/>
    <property type="project" value="UniProtKB-KW"/>
</dbReference>
<feature type="domain" description="Hcy-binding" evidence="6">
    <location>
        <begin position="1"/>
        <end position="333"/>
    </location>
</feature>
<dbReference type="GO" id="GO:0008898">
    <property type="term" value="F:S-adenosylmethionine-homocysteine S-methyltransferase activity"/>
    <property type="evidence" value="ECO:0007669"/>
    <property type="project" value="TreeGrafter"/>
</dbReference>
<keyword evidence="8" id="KW-1185">Reference proteome</keyword>
<keyword evidence="3 5" id="KW-0479">Metal-binding</keyword>
<evidence type="ECO:0000256" key="1">
    <source>
        <dbReference type="ARBA" id="ARBA00022603"/>
    </source>
</evidence>
<dbReference type="SUPFAM" id="SSF82282">
    <property type="entry name" value="Homocysteine S-methyltransferase"/>
    <property type="match status" value="1"/>
</dbReference>
<dbReference type="PANTHER" id="PTHR46015:SF1">
    <property type="entry name" value="HOMOCYSTEINE S-METHYLTRANSFERASE-LIKE ISOFORM 1"/>
    <property type="match status" value="1"/>
</dbReference>
<evidence type="ECO:0000256" key="3">
    <source>
        <dbReference type="ARBA" id="ARBA00022723"/>
    </source>
</evidence>
<evidence type="ECO:0000256" key="2">
    <source>
        <dbReference type="ARBA" id="ARBA00022679"/>
    </source>
</evidence>
<gene>
    <name evidence="7" type="ORF">P43SY_004176</name>
</gene>
<reference evidence="7" key="1">
    <citation type="submission" date="2021-12" db="EMBL/GenBank/DDBJ databases">
        <title>Prjna785345.</title>
        <authorList>
            <person name="Rujirawat T."/>
            <person name="Krajaejun T."/>
        </authorList>
    </citation>
    <scope>NUCLEOTIDE SEQUENCE</scope>
    <source>
        <strain evidence="7">Pi057C3</strain>
    </source>
</reference>
<proteinExistence type="predicted"/>
<feature type="binding site" evidence="5">
    <location>
        <position position="318"/>
    </location>
    <ligand>
        <name>Zn(2+)</name>
        <dbReference type="ChEBI" id="CHEBI:29105"/>
    </ligand>
</feature>
<organism evidence="7 8">
    <name type="scientific">Pythium insidiosum</name>
    <name type="common">Pythiosis disease agent</name>
    <dbReference type="NCBI Taxonomy" id="114742"/>
    <lineage>
        <taxon>Eukaryota</taxon>
        <taxon>Sar</taxon>
        <taxon>Stramenopiles</taxon>
        <taxon>Oomycota</taxon>
        <taxon>Peronosporomycetes</taxon>
        <taxon>Pythiales</taxon>
        <taxon>Pythiaceae</taxon>
        <taxon>Pythium</taxon>
    </lineage>
</organism>
<evidence type="ECO:0000313" key="7">
    <source>
        <dbReference type="EMBL" id="KAJ0393075.1"/>
    </source>
</evidence>
<keyword evidence="4 5" id="KW-0862">Zinc</keyword>
<dbReference type="Gene3D" id="3.20.20.330">
    <property type="entry name" value="Homocysteine-binding-like domain"/>
    <property type="match status" value="1"/>
</dbReference>
<comment type="cofactor">
    <cofactor evidence="5">
        <name>Zn(2+)</name>
        <dbReference type="ChEBI" id="CHEBI:29105"/>
    </cofactor>
</comment>
<evidence type="ECO:0000313" key="8">
    <source>
        <dbReference type="Proteomes" id="UP001209570"/>
    </source>
</evidence>
<dbReference type="NCBIfam" id="NF007020">
    <property type="entry name" value="PRK09485.1"/>
    <property type="match status" value="1"/>
</dbReference>
<dbReference type="GO" id="GO:0046872">
    <property type="term" value="F:metal ion binding"/>
    <property type="evidence" value="ECO:0007669"/>
    <property type="project" value="UniProtKB-KW"/>
</dbReference>